<evidence type="ECO:0000256" key="6">
    <source>
        <dbReference type="SAM" id="MobiDB-lite"/>
    </source>
</evidence>
<dbReference type="PROSITE" id="PS50103">
    <property type="entry name" value="ZF_C3H1"/>
    <property type="match status" value="2"/>
</dbReference>
<feature type="domain" description="C3H1-type" evidence="7">
    <location>
        <begin position="15"/>
        <end position="43"/>
    </location>
</feature>
<keyword evidence="3 5" id="KW-0863">Zinc-finger</keyword>
<feature type="zinc finger region" description="C3H1-type" evidence="5">
    <location>
        <begin position="83"/>
        <end position="110"/>
    </location>
</feature>
<evidence type="ECO:0000256" key="4">
    <source>
        <dbReference type="ARBA" id="ARBA00022833"/>
    </source>
</evidence>
<dbReference type="InParanoid" id="A0A0V0QQH1"/>
<protein>
    <recommendedName>
        <fullName evidence="7">C3H1-type domain-containing protein</fullName>
    </recommendedName>
</protein>
<feature type="compositionally biased region" description="Low complexity" evidence="6">
    <location>
        <begin position="320"/>
        <end position="330"/>
    </location>
</feature>
<organism evidence="8 9">
    <name type="scientific">Pseudocohnilembus persalinus</name>
    <name type="common">Ciliate</name>
    <dbReference type="NCBI Taxonomy" id="266149"/>
    <lineage>
        <taxon>Eukaryota</taxon>
        <taxon>Sar</taxon>
        <taxon>Alveolata</taxon>
        <taxon>Ciliophora</taxon>
        <taxon>Intramacronucleata</taxon>
        <taxon>Oligohymenophorea</taxon>
        <taxon>Scuticociliatia</taxon>
        <taxon>Philasterida</taxon>
        <taxon>Pseudocohnilembidae</taxon>
        <taxon>Pseudocohnilembus</taxon>
    </lineage>
</organism>
<feature type="domain" description="C3H1-type" evidence="7">
    <location>
        <begin position="83"/>
        <end position="110"/>
    </location>
</feature>
<dbReference type="InterPro" id="IPR036855">
    <property type="entry name" value="Znf_CCCH_sf"/>
</dbReference>
<dbReference type="AlphaFoldDB" id="A0A0V0QQH1"/>
<evidence type="ECO:0000256" key="2">
    <source>
        <dbReference type="ARBA" id="ARBA00022737"/>
    </source>
</evidence>
<dbReference type="Pfam" id="PF00642">
    <property type="entry name" value="zf-CCCH"/>
    <property type="match status" value="2"/>
</dbReference>
<comment type="caution">
    <text evidence="8">The sequence shown here is derived from an EMBL/GenBank/DDBJ whole genome shotgun (WGS) entry which is preliminary data.</text>
</comment>
<evidence type="ECO:0000256" key="5">
    <source>
        <dbReference type="PROSITE-ProRule" id="PRU00723"/>
    </source>
</evidence>
<name>A0A0V0QQH1_PSEPJ</name>
<evidence type="ECO:0000256" key="1">
    <source>
        <dbReference type="ARBA" id="ARBA00022723"/>
    </source>
</evidence>
<reference evidence="8 9" key="1">
    <citation type="journal article" date="2015" name="Sci. Rep.">
        <title>Genome of the facultative scuticociliatosis pathogen Pseudocohnilembus persalinus provides insight into its virulence through horizontal gene transfer.</title>
        <authorList>
            <person name="Xiong J."/>
            <person name="Wang G."/>
            <person name="Cheng J."/>
            <person name="Tian M."/>
            <person name="Pan X."/>
            <person name="Warren A."/>
            <person name="Jiang C."/>
            <person name="Yuan D."/>
            <person name="Miao W."/>
        </authorList>
    </citation>
    <scope>NUCLEOTIDE SEQUENCE [LARGE SCALE GENOMIC DNA]</scope>
    <source>
        <strain evidence="8">36N120E</strain>
    </source>
</reference>
<evidence type="ECO:0000256" key="3">
    <source>
        <dbReference type="ARBA" id="ARBA00022771"/>
    </source>
</evidence>
<dbReference type="GO" id="GO:0003729">
    <property type="term" value="F:mRNA binding"/>
    <property type="evidence" value="ECO:0007669"/>
    <property type="project" value="InterPro"/>
</dbReference>
<feature type="zinc finger region" description="C3H1-type" evidence="5">
    <location>
        <begin position="15"/>
        <end position="43"/>
    </location>
</feature>
<dbReference type="InterPro" id="IPR000571">
    <property type="entry name" value="Znf_CCCH"/>
</dbReference>
<dbReference type="EMBL" id="LDAU01000120">
    <property type="protein sequence ID" value="KRX04282.1"/>
    <property type="molecule type" value="Genomic_DNA"/>
</dbReference>
<evidence type="ECO:0000313" key="9">
    <source>
        <dbReference type="Proteomes" id="UP000054937"/>
    </source>
</evidence>
<dbReference type="OrthoDB" id="437580at2759"/>
<keyword evidence="9" id="KW-1185">Reference proteome</keyword>
<feature type="compositionally biased region" description="Low complexity" evidence="6">
    <location>
        <begin position="289"/>
        <end position="313"/>
    </location>
</feature>
<keyword evidence="4 5" id="KW-0862">Zinc</keyword>
<dbReference type="GO" id="GO:0008270">
    <property type="term" value="F:zinc ion binding"/>
    <property type="evidence" value="ECO:0007669"/>
    <property type="project" value="UniProtKB-KW"/>
</dbReference>
<accession>A0A0V0QQH1</accession>
<dbReference type="PANTHER" id="PTHR12547:SF18">
    <property type="entry name" value="PROTEIN TIS11"/>
    <property type="match status" value="1"/>
</dbReference>
<evidence type="ECO:0000313" key="8">
    <source>
        <dbReference type="EMBL" id="KRX04282.1"/>
    </source>
</evidence>
<sequence>MVPNMLLNPVVQANKYKTNLCRHFSQMGTCSMGVRCHFAHGQDELRKPNDPLDVNKIQQNGQTQGLPNINNVGVNPLGVGASNFKTIKCRYFELGICKYSEGCHFSHGENDTNMLPLGAGMDSSSLSQMMIAQQYQELLKQQQALQGQVDTYTTQYIESQQPQQQNVAEQQPQQVQYSVQNDPQIQKEVTKELLQNLIDCIQSVQLTPSQIYKLSIAKELLSVDNLSGCSLILDDLLYKEEDSQKEEIKKQFDKFVSDTSELSINLMAEQHVKYKKQQEDAMKEVEKFQQQQQQQMQANQQQQQAYQQQQPQGIIPPQPSQNQQQYPFTF</sequence>
<dbReference type="GO" id="GO:0010468">
    <property type="term" value="P:regulation of gene expression"/>
    <property type="evidence" value="ECO:0007669"/>
    <property type="project" value="UniProtKB-ARBA"/>
</dbReference>
<gene>
    <name evidence="8" type="ORF">PPERSA_11406</name>
</gene>
<evidence type="ECO:0000259" key="7">
    <source>
        <dbReference type="PROSITE" id="PS50103"/>
    </source>
</evidence>
<keyword evidence="1 5" id="KW-0479">Metal-binding</keyword>
<feature type="region of interest" description="Disordered" evidence="6">
    <location>
        <begin position="285"/>
        <end position="330"/>
    </location>
</feature>
<keyword evidence="2" id="KW-0677">Repeat</keyword>
<dbReference type="GO" id="GO:0051252">
    <property type="term" value="P:regulation of RNA metabolic process"/>
    <property type="evidence" value="ECO:0007669"/>
    <property type="project" value="UniProtKB-ARBA"/>
</dbReference>
<dbReference type="SUPFAM" id="SSF90229">
    <property type="entry name" value="CCCH zinc finger"/>
    <property type="match status" value="2"/>
</dbReference>
<dbReference type="SMART" id="SM00356">
    <property type="entry name" value="ZnF_C3H1"/>
    <property type="match status" value="2"/>
</dbReference>
<proteinExistence type="predicted"/>
<dbReference type="Gene3D" id="4.10.1000.10">
    <property type="entry name" value="Zinc finger, CCCH-type"/>
    <property type="match status" value="2"/>
</dbReference>
<dbReference type="FunFam" id="4.10.1000.10:FF:000003">
    <property type="entry name" value="Zinc finger CCCH domain-containing protein"/>
    <property type="match status" value="1"/>
</dbReference>
<dbReference type="Proteomes" id="UP000054937">
    <property type="component" value="Unassembled WGS sequence"/>
</dbReference>
<dbReference type="PANTHER" id="PTHR12547">
    <property type="entry name" value="CCCH ZINC FINGER/TIS11-RELATED"/>
    <property type="match status" value="1"/>
</dbReference>
<dbReference type="InterPro" id="IPR045877">
    <property type="entry name" value="ZFP36-like"/>
</dbReference>